<dbReference type="InterPro" id="IPR013108">
    <property type="entry name" value="Amidohydro_3"/>
</dbReference>
<dbReference type="SUPFAM" id="SSF51556">
    <property type="entry name" value="Metallo-dependent hydrolases"/>
    <property type="match status" value="1"/>
</dbReference>
<evidence type="ECO:0000259" key="1">
    <source>
        <dbReference type="Pfam" id="PF07969"/>
    </source>
</evidence>
<dbReference type="PANTHER" id="PTHR22642">
    <property type="entry name" value="IMIDAZOLONEPROPIONASE"/>
    <property type="match status" value="1"/>
</dbReference>
<dbReference type="InterPro" id="IPR033932">
    <property type="entry name" value="YtcJ-like"/>
</dbReference>
<evidence type="ECO:0000313" key="2">
    <source>
        <dbReference type="EMBL" id="GAA2097974.1"/>
    </source>
</evidence>
<keyword evidence="3" id="KW-1185">Reference proteome</keyword>
<dbReference type="InterPro" id="IPR032466">
    <property type="entry name" value="Metal_Hydrolase"/>
</dbReference>
<feature type="domain" description="Amidohydrolase 3" evidence="1">
    <location>
        <begin position="71"/>
        <end position="557"/>
    </location>
</feature>
<dbReference type="EMBL" id="BAAAPZ010000007">
    <property type="protein sequence ID" value="GAA2097974.1"/>
    <property type="molecule type" value="Genomic_DNA"/>
</dbReference>
<proteinExistence type="predicted"/>
<accession>A0ABP5IGB0</accession>
<comment type="caution">
    <text evidence="2">The sequence shown here is derived from an EMBL/GenBank/DDBJ whole genome shotgun (WGS) entry which is preliminary data.</text>
</comment>
<dbReference type="Gene3D" id="3.10.310.70">
    <property type="match status" value="1"/>
</dbReference>
<dbReference type="PANTHER" id="PTHR22642:SF2">
    <property type="entry name" value="PROTEIN LONG AFTER FAR-RED 3"/>
    <property type="match status" value="1"/>
</dbReference>
<reference evidence="3" key="1">
    <citation type="journal article" date="2019" name="Int. J. Syst. Evol. Microbiol.">
        <title>The Global Catalogue of Microorganisms (GCM) 10K type strain sequencing project: providing services to taxonomists for standard genome sequencing and annotation.</title>
        <authorList>
            <consortium name="The Broad Institute Genomics Platform"/>
            <consortium name="The Broad Institute Genome Sequencing Center for Infectious Disease"/>
            <person name="Wu L."/>
            <person name="Ma J."/>
        </authorList>
    </citation>
    <scope>NUCLEOTIDE SEQUENCE [LARGE SCALE GENOMIC DNA]</scope>
    <source>
        <strain evidence="3">JCM 15900</strain>
    </source>
</reference>
<protein>
    <submittedName>
        <fullName evidence="2">Amidohydrolase</fullName>
    </submittedName>
</protein>
<sequence>MTTDSLQPDQLRLFSGGRVHSFAEAAAGSRPENHPAGASGGDSVLTAGGKVVAVGERDALRDMAGTRLGDEVDLGGRVVLPGFTDAHLHAVSTANTIAEVDLRQVRSLRAAVDTVAAHARTLPPGQWVTGGRWDSNTWDMGGSGSYQPDRRLLDEALPDTPVALWSIDYHTLWLNGAALEAVGIDDSTPNPVGGEIVRDSAGRATGILREDAATIAERRMPALSLEQRRQNMLTAQSRWLAEGLTGLHDIDGAASQEAWDALRAEGQQHMRVVKYLRLEELDWARAVGWRTGDQLGRTGERVRAAGEPEADGWFVRGGLKLFSDGALGSQTSHMTDPFPAHPGEDHLPNYGLPIASEDVLVEQMETAFAAGIGVAVHAIGDRANHHVLTAFERARAAAQEAQERHGRSLRHRVEHAQFIRPEEIAKYAELGIVASMQPRHCISDLHLLEALKPDPRLCAYAWKDLLAAGVPLAFGSDGPVEPTNPFAAIYAAMTRADISGDPATTFQSERRIPAWDAIAAHTSGAAYAAGLEGTTGALAPGQNADFIVVDQDPLVADGGSGVTGEYASEAALFEHALAVRDTQVHMSVVAGEVAFAHV</sequence>
<evidence type="ECO:0000313" key="3">
    <source>
        <dbReference type="Proteomes" id="UP001500984"/>
    </source>
</evidence>
<gene>
    <name evidence="2" type="ORF">GCM10009823_19020</name>
</gene>
<organism evidence="2 3">
    <name type="scientific">Brevibacterium salitolerans</name>
    <dbReference type="NCBI Taxonomy" id="1403566"/>
    <lineage>
        <taxon>Bacteria</taxon>
        <taxon>Bacillati</taxon>
        <taxon>Actinomycetota</taxon>
        <taxon>Actinomycetes</taxon>
        <taxon>Micrococcales</taxon>
        <taxon>Brevibacteriaceae</taxon>
        <taxon>Brevibacterium</taxon>
    </lineage>
</organism>
<dbReference type="Proteomes" id="UP001500984">
    <property type="component" value="Unassembled WGS sequence"/>
</dbReference>
<dbReference type="Gene3D" id="2.30.40.10">
    <property type="entry name" value="Urease, subunit C, domain 1"/>
    <property type="match status" value="1"/>
</dbReference>
<dbReference type="Pfam" id="PF07969">
    <property type="entry name" value="Amidohydro_3"/>
    <property type="match status" value="1"/>
</dbReference>
<dbReference type="SUPFAM" id="SSF51338">
    <property type="entry name" value="Composite domain of metallo-dependent hydrolases"/>
    <property type="match status" value="1"/>
</dbReference>
<name>A0ABP5IGB0_9MICO</name>
<dbReference type="CDD" id="cd01300">
    <property type="entry name" value="YtcJ_like"/>
    <property type="match status" value="1"/>
</dbReference>
<dbReference type="Gene3D" id="3.20.20.140">
    <property type="entry name" value="Metal-dependent hydrolases"/>
    <property type="match status" value="1"/>
</dbReference>
<dbReference type="InterPro" id="IPR011059">
    <property type="entry name" value="Metal-dep_hydrolase_composite"/>
</dbReference>
<dbReference type="RefSeq" id="WP_344336994.1">
    <property type="nucleotide sequence ID" value="NZ_BAAAPZ010000007.1"/>
</dbReference>